<dbReference type="PANTHER" id="PTHR10357">
    <property type="entry name" value="ALPHA-AMYLASE FAMILY MEMBER"/>
    <property type="match status" value="1"/>
</dbReference>
<dbReference type="InterPro" id="IPR006047">
    <property type="entry name" value="GH13_cat_dom"/>
</dbReference>
<dbReference type="Pfam" id="PF16657">
    <property type="entry name" value="Malt_amylase_C"/>
    <property type="match status" value="1"/>
</dbReference>
<dbReference type="Gene3D" id="2.60.40.1180">
    <property type="entry name" value="Golgi alpha-mannosidase II"/>
    <property type="match status" value="1"/>
</dbReference>
<gene>
    <name evidence="2" type="ORF">ENS56_14275</name>
</gene>
<sequence>MIRKLFPFFILFYSITFSQTINDLIQPINLIEDEVVTVPLCDIFYSEDYQVEILPNKFVEVKYNSSTQEISFIPKKDFSGITTISFKYFGKTYEIPVKLNKTKKYLFTYKPQAGEKQVNLFGQFNSWNRQNLPMKDLDGDGILEIEIPLDPGRYEYKFFVDGKEVIDPENPIKVPNGLGDYNSVRIIEEQAKDKIFLHILSKEKSNNKLTLKFYLESLDKSNLVDNESVIALFDNQKFPKELIKINGREISLTVKDEMLKGHHNVRLAVNRFGKHSNIQTVQLFDGEIAGNTEYRTLNDQIIYSLMIDRFYNGDKSNDSPIVHDSLFQPANYNGGDIAGIIKKIEEGYFDKLGINTLWISPIVDNTNNAYREYPAPHRWYTGYHGYWPVSSTKVEEHFGDMELARKLVELAHRRKINILLDFVSNHVHMEHPFWKDHRNWFGVLELPGGRKNLRLWDEYRLTTWFEPYMPSFDYIGSYDALEFMTDNAVWWLNVTGADGYRHDAVKHVPNEFWRMLTKKLKRNIEIPKKKKVYQIGETFGGIDLIASYVNNGQLNAQFNFNLYDVAIPTFLDEKASFRLVDYQMQKSFQVFGYNNLMGNIMDSHDKIRYMAYADGDLEINDGRAGEIAWTNPPKVDNPDSYKKLKVYLAYLLTIPGIPIIYYGDEIGMTGAADPDNRRMMRFDEELNEYEKQTLEDVSKLIHIRKEHPALRYGDFLTLQADENIFAYIRSDMNERILTVVNKNSNVVDVELFIPTIYKVKKAENLLDGSEHKIINNKIKLNLNSYGYLVLMLL</sequence>
<dbReference type="InterPro" id="IPR014756">
    <property type="entry name" value="Ig_E-set"/>
</dbReference>
<dbReference type="InterPro" id="IPR032091">
    <property type="entry name" value="Malt_amylase-like_C"/>
</dbReference>
<protein>
    <recommendedName>
        <fullName evidence="1">Glycosyl hydrolase family 13 catalytic domain-containing protein</fullName>
    </recommendedName>
</protein>
<dbReference type="GO" id="GO:0005975">
    <property type="term" value="P:carbohydrate metabolic process"/>
    <property type="evidence" value="ECO:0007669"/>
    <property type="project" value="InterPro"/>
</dbReference>
<reference evidence="2" key="1">
    <citation type="journal article" date="2020" name="mSystems">
        <title>Genome- and Community-Level Interaction Insights into Carbon Utilization and Element Cycling Functions of Hydrothermarchaeota in Hydrothermal Sediment.</title>
        <authorList>
            <person name="Zhou Z."/>
            <person name="Liu Y."/>
            <person name="Xu W."/>
            <person name="Pan J."/>
            <person name="Luo Z.H."/>
            <person name="Li M."/>
        </authorList>
    </citation>
    <scope>NUCLEOTIDE SEQUENCE [LARGE SCALE GENOMIC DNA]</scope>
    <source>
        <strain evidence="2">SpSt-500</strain>
    </source>
</reference>
<dbReference type="SUPFAM" id="SSF51445">
    <property type="entry name" value="(Trans)glycosidases"/>
    <property type="match status" value="1"/>
</dbReference>
<dbReference type="InterPro" id="IPR013780">
    <property type="entry name" value="Glyco_hydro_b"/>
</dbReference>
<dbReference type="Gene3D" id="3.20.20.80">
    <property type="entry name" value="Glycosidases"/>
    <property type="match status" value="1"/>
</dbReference>
<organism evidence="2">
    <name type="scientific">Ignavibacterium album</name>
    <dbReference type="NCBI Taxonomy" id="591197"/>
    <lineage>
        <taxon>Bacteria</taxon>
        <taxon>Pseudomonadati</taxon>
        <taxon>Ignavibacteriota</taxon>
        <taxon>Ignavibacteria</taxon>
        <taxon>Ignavibacteriales</taxon>
        <taxon>Ignavibacteriaceae</taxon>
        <taxon>Ignavibacterium</taxon>
    </lineage>
</organism>
<dbReference type="Pfam" id="PF00128">
    <property type="entry name" value="Alpha-amylase"/>
    <property type="match status" value="1"/>
</dbReference>
<dbReference type="SUPFAM" id="SSF81296">
    <property type="entry name" value="E set domains"/>
    <property type="match status" value="1"/>
</dbReference>
<dbReference type="InterPro" id="IPR013783">
    <property type="entry name" value="Ig-like_fold"/>
</dbReference>
<dbReference type="InterPro" id="IPR032640">
    <property type="entry name" value="AMPK1_CBM"/>
</dbReference>
<dbReference type="SUPFAM" id="SSF51011">
    <property type="entry name" value="Glycosyl hydrolase domain"/>
    <property type="match status" value="1"/>
</dbReference>
<dbReference type="InterPro" id="IPR017853">
    <property type="entry name" value="GH"/>
</dbReference>
<accession>A0A832G8K6</accession>
<evidence type="ECO:0000313" key="2">
    <source>
        <dbReference type="EMBL" id="HGT49200.1"/>
    </source>
</evidence>
<dbReference type="Gene3D" id="2.60.40.10">
    <property type="entry name" value="Immunoglobulins"/>
    <property type="match status" value="1"/>
</dbReference>
<evidence type="ECO:0000259" key="1">
    <source>
        <dbReference type="SMART" id="SM00642"/>
    </source>
</evidence>
<dbReference type="Pfam" id="PF16561">
    <property type="entry name" value="AMPK1_CBM"/>
    <property type="match status" value="1"/>
</dbReference>
<feature type="domain" description="Glycosyl hydrolase family 13 catalytic" evidence="1">
    <location>
        <begin position="304"/>
        <end position="704"/>
    </location>
</feature>
<proteinExistence type="predicted"/>
<comment type="caution">
    <text evidence="2">The sequence shown here is derived from an EMBL/GenBank/DDBJ whole genome shotgun (WGS) entry which is preliminary data.</text>
</comment>
<dbReference type="EMBL" id="DSVI01000027">
    <property type="protein sequence ID" value="HGT49200.1"/>
    <property type="molecule type" value="Genomic_DNA"/>
</dbReference>
<dbReference type="AlphaFoldDB" id="A0A832G8K6"/>
<name>A0A832G8K6_9BACT</name>
<dbReference type="SMART" id="SM00642">
    <property type="entry name" value="Aamy"/>
    <property type="match status" value="1"/>
</dbReference>